<gene>
    <name evidence="3" type="ORF">MPH_12799</name>
</gene>
<dbReference type="PANTHER" id="PTHR34502:SF4">
    <property type="entry name" value="DUF6594 DOMAIN-CONTAINING PROTEIN"/>
    <property type="match status" value="1"/>
</dbReference>
<dbReference type="VEuPathDB" id="FungiDB:MPH_12799"/>
<dbReference type="InterPro" id="IPR046529">
    <property type="entry name" value="DUF6594"/>
</dbReference>
<organism evidence="3 4">
    <name type="scientific">Macrophomina phaseolina (strain MS6)</name>
    <name type="common">Charcoal rot fungus</name>
    <dbReference type="NCBI Taxonomy" id="1126212"/>
    <lineage>
        <taxon>Eukaryota</taxon>
        <taxon>Fungi</taxon>
        <taxon>Dikarya</taxon>
        <taxon>Ascomycota</taxon>
        <taxon>Pezizomycotina</taxon>
        <taxon>Dothideomycetes</taxon>
        <taxon>Dothideomycetes incertae sedis</taxon>
        <taxon>Botryosphaeriales</taxon>
        <taxon>Botryosphaeriaceae</taxon>
        <taxon>Macrophomina</taxon>
    </lineage>
</organism>
<sequence>MLQDQIVQLEERLAAIDLDVQDQPGEEYVCHNGSFRGDRQWHEERYDILQQLVKLLDQYDSLVLKYAKVKKQPQAPKRSVRNIEEWLEKYPQAITSFETGFLSTEKRDDLIATAHREKTPLRRALGKLLGRFSDLQPWTLFRMKNRSSTSEYAQKYGDEGVIVYDDDLVDKLVMGIILFLGLIMLLVPAWLLNQIPSHTVRLGIISGFISLFVGLLLLVTPSKPFETMVGTAAYGALLMVFMQIGN</sequence>
<feature type="domain" description="DUF6594" evidence="2">
    <location>
        <begin position="2"/>
        <end position="239"/>
    </location>
</feature>
<dbReference type="EMBL" id="AHHD01000526">
    <property type="protein sequence ID" value="EKG10199.1"/>
    <property type="molecule type" value="Genomic_DNA"/>
</dbReference>
<reference evidence="3 4" key="1">
    <citation type="journal article" date="2012" name="BMC Genomics">
        <title>Tools to kill: Genome of one of the most destructive plant pathogenic fungi Macrophomina phaseolina.</title>
        <authorList>
            <person name="Islam M.S."/>
            <person name="Haque M.S."/>
            <person name="Islam M.M."/>
            <person name="Emdad E.M."/>
            <person name="Halim A."/>
            <person name="Hossen Q.M.M."/>
            <person name="Hossain M.Z."/>
            <person name="Ahmed B."/>
            <person name="Rahim S."/>
            <person name="Rahman M.S."/>
            <person name="Alam M.M."/>
            <person name="Hou S."/>
            <person name="Wan X."/>
            <person name="Saito J.A."/>
            <person name="Alam M."/>
        </authorList>
    </citation>
    <scope>NUCLEOTIDE SEQUENCE [LARGE SCALE GENOMIC DNA]</scope>
    <source>
        <strain evidence="3 4">MS6</strain>
    </source>
</reference>
<feature type="transmembrane region" description="Helical" evidence="1">
    <location>
        <begin position="225"/>
        <end position="244"/>
    </location>
</feature>
<keyword evidence="1" id="KW-1133">Transmembrane helix</keyword>
<dbReference type="Proteomes" id="UP000007129">
    <property type="component" value="Unassembled WGS sequence"/>
</dbReference>
<feature type="transmembrane region" description="Helical" evidence="1">
    <location>
        <begin position="172"/>
        <end position="192"/>
    </location>
</feature>
<evidence type="ECO:0000256" key="1">
    <source>
        <dbReference type="SAM" id="Phobius"/>
    </source>
</evidence>
<keyword evidence="1" id="KW-0812">Transmembrane</keyword>
<evidence type="ECO:0000313" key="4">
    <source>
        <dbReference type="Proteomes" id="UP000007129"/>
    </source>
</evidence>
<name>K2RJA3_MACPH</name>
<protein>
    <recommendedName>
        <fullName evidence="2">DUF6594 domain-containing protein</fullName>
    </recommendedName>
</protein>
<dbReference type="OrthoDB" id="5416037at2759"/>
<dbReference type="HOGENOM" id="CLU_051118_1_1_1"/>
<feature type="transmembrane region" description="Helical" evidence="1">
    <location>
        <begin position="199"/>
        <end position="219"/>
    </location>
</feature>
<evidence type="ECO:0000259" key="2">
    <source>
        <dbReference type="Pfam" id="PF20237"/>
    </source>
</evidence>
<dbReference type="Pfam" id="PF20237">
    <property type="entry name" value="DUF6594"/>
    <property type="match status" value="1"/>
</dbReference>
<dbReference type="InParanoid" id="K2RJA3"/>
<dbReference type="eggNOG" id="ENOG502SPW2">
    <property type="taxonomic scope" value="Eukaryota"/>
</dbReference>
<keyword evidence="1" id="KW-0472">Membrane</keyword>
<dbReference type="STRING" id="1126212.K2RJA3"/>
<dbReference type="PANTHER" id="PTHR34502">
    <property type="entry name" value="DUF6594 DOMAIN-CONTAINING PROTEIN-RELATED"/>
    <property type="match status" value="1"/>
</dbReference>
<proteinExistence type="predicted"/>
<dbReference type="AlphaFoldDB" id="K2RJA3"/>
<accession>K2RJA3</accession>
<evidence type="ECO:0000313" key="3">
    <source>
        <dbReference type="EMBL" id="EKG10199.1"/>
    </source>
</evidence>
<comment type="caution">
    <text evidence="3">The sequence shown here is derived from an EMBL/GenBank/DDBJ whole genome shotgun (WGS) entry which is preliminary data.</text>
</comment>